<name>A0A8T2MFJ8_ASTMX</name>
<dbReference type="EMBL" id="JAICCE010000002">
    <property type="protein sequence ID" value="KAG9280715.1"/>
    <property type="molecule type" value="Genomic_DNA"/>
</dbReference>
<dbReference type="PANTHER" id="PTHR31025:SF27">
    <property type="entry name" value="SI:CH211-193K19.2-RELATED"/>
    <property type="match status" value="1"/>
</dbReference>
<comment type="caution">
    <text evidence="1">The sequence shown here is derived from an EMBL/GenBank/DDBJ whole genome shotgun (WGS) entry which is preliminary data.</text>
</comment>
<dbReference type="AlphaFoldDB" id="A0A8T2MFJ8"/>
<protein>
    <submittedName>
        <fullName evidence="1">Sterile alpha motif domain-containing protein 3-like</fullName>
    </submittedName>
</protein>
<reference evidence="1 2" key="1">
    <citation type="submission" date="2021-07" db="EMBL/GenBank/DDBJ databases">
        <authorList>
            <person name="Imarazene B."/>
            <person name="Zahm M."/>
            <person name="Klopp C."/>
            <person name="Cabau C."/>
            <person name="Beille S."/>
            <person name="Jouanno E."/>
            <person name="Castinel A."/>
            <person name="Lluch J."/>
            <person name="Gil L."/>
            <person name="Kuchtly C."/>
            <person name="Lopez Roques C."/>
            <person name="Donnadieu C."/>
            <person name="Parrinello H."/>
            <person name="Journot L."/>
            <person name="Du K."/>
            <person name="Schartl M."/>
            <person name="Retaux S."/>
            <person name="Guiguen Y."/>
        </authorList>
    </citation>
    <scope>NUCLEOTIDE SEQUENCE [LARGE SCALE GENOMIC DNA]</scope>
    <source>
        <strain evidence="1">Pach_M1</strain>
        <tissue evidence="1">Testis</tissue>
    </source>
</reference>
<dbReference type="Proteomes" id="UP000752171">
    <property type="component" value="Unassembled WGS sequence"/>
</dbReference>
<evidence type="ECO:0000313" key="2">
    <source>
        <dbReference type="Proteomes" id="UP000752171"/>
    </source>
</evidence>
<proteinExistence type="predicted"/>
<dbReference type="PANTHER" id="PTHR31025">
    <property type="entry name" value="SI:CH211-196P9.1-RELATED"/>
    <property type="match status" value="1"/>
</dbReference>
<accession>A0A8T2MFJ8</accession>
<gene>
    <name evidence="1" type="ORF">AMEX_G3456</name>
</gene>
<sequence>MRTTGKYFWRVLDQNENEDPDPDPDFHGLFGVLQSALRDVQVEMQCRYCKFSAQHQDNLDSHTRGLLKMYRAKANQGKGREMEALLENLDCQTTNLTAHRRCTVLRGLPLYMREEPSISKTLLDTEALEDHTKNVKIGIFEVVKGSAEPSRSHTSVVNVAVVLEEEVVMANLPDYTNAFILLFGLLYALNIEYTKDLKYTFEVVQKVFLHLGNECTARVQSLKNKLSHI</sequence>
<organism evidence="1 2">
    <name type="scientific">Astyanax mexicanus</name>
    <name type="common">Blind cave fish</name>
    <name type="synonym">Astyanax fasciatus mexicanus</name>
    <dbReference type="NCBI Taxonomy" id="7994"/>
    <lineage>
        <taxon>Eukaryota</taxon>
        <taxon>Metazoa</taxon>
        <taxon>Chordata</taxon>
        <taxon>Craniata</taxon>
        <taxon>Vertebrata</taxon>
        <taxon>Euteleostomi</taxon>
        <taxon>Actinopterygii</taxon>
        <taxon>Neopterygii</taxon>
        <taxon>Teleostei</taxon>
        <taxon>Ostariophysi</taxon>
        <taxon>Characiformes</taxon>
        <taxon>Characoidei</taxon>
        <taxon>Acestrorhamphidae</taxon>
        <taxon>Acestrorhamphinae</taxon>
        <taxon>Astyanax</taxon>
    </lineage>
</organism>
<evidence type="ECO:0000313" key="1">
    <source>
        <dbReference type="EMBL" id="KAG9280715.1"/>
    </source>
</evidence>